<organism evidence="1 2">
    <name type="scientific">Elysia crispata</name>
    <name type="common">lettuce slug</name>
    <dbReference type="NCBI Taxonomy" id="231223"/>
    <lineage>
        <taxon>Eukaryota</taxon>
        <taxon>Metazoa</taxon>
        <taxon>Spiralia</taxon>
        <taxon>Lophotrochozoa</taxon>
        <taxon>Mollusca</taxon>
        <taxon>Gastropoda</taxon>
        <taxon>Heterobranchia</taxon>
        <taxon>Euthyneura</taxon>
        <taxon>Panpulmonata</taxon>
        <taxon>Sacoglossa</taxon>
        <taxon>Placobranchoidea</taxon>
        <taxon>Plakobranchidae</taxon>
        <taxon>Elysia</taxon>
    </lineage>
</organism>
<sequence length="73" mass="8065">MTCHSNVATMGKKTVQLPRAPARGKCETWESVLVISTQISYPEPQREGSVRHGSLFLLSLHKSATQSPSEREV</sequence>
<accession>A0AAE1EG05</accession>
<name>A0AAE1EG05_9GAST</name>
<keyword evidence="2" id="KW-1185">Reference proteome</keyword>
<proteinExistence type="predicted"/>
<dbReference type="EMBL" id="JAWDGP010000077">
    <property type="protein sequence ID" value="KAK3803923.1"/>
    <property type="molecule type" value="Genomic_DNA"/>
</dbReference>
<reference evidence="1" key="1">
    <citation type="journal article" date="2023" name="G3 (Bethesda)">
        <title>A reference genome for the long-term kleptoplast-retaining sea slug Elysia crispata morphotype clarki.</title>
        <authorList>
            <person name="Eastman K.E."/>
            <person name="Pendleton A.L."/>
            <person name="Shaikh M.A."/>
            <person name="Suttiyut T."/>
            <person name="Ogas R."/>
            <person name="Tomko P."/>
            <person name="Gavelis G."/>
            <person name="Widhalm J.R."/>
            <person name="Wisecaver J.H."/>
        </authorList>
    </citation>
    <scope>NUCLEOTIDE SEQUENCE</scope>
    <source>
        <strain evidence="1">ECLA1</strain>
    </source>
</reference>
<protein>
    <submittedName>
        <fullName evidence="1">Uncharacterized protein</fullName>
    </submittedName>
</protein>
<evidence type="ECO:0000313" key="1">
    <source>
        <dbReference type="EMBL" id="KAK3803923.1"/>
    </source>
</evidence>
<evidence type="ECO:0000313" key="2">
    <source>
        <dbReference type="Proteomes" id="UP001283361"/>
    </source>
</evidence>
<dbReference type="AlphaFoldDB" id="A0AAE1EG05"/>
<comment type="caution">
    <text evidence="1">The sequence shown here is derived from an EMBL/GenBank/DDBJ whole genome shotgun (WGS) entry which is preliminary data.</text>
</comment>
<gene>
    <name evidence="1" type="ORF">RRG08_059787</name>
</gene>
<dbReference type="Proteomes" id="UP001283361">
    <property type="component" value="Unassembled WGS sequence"/>
</dbReference>